<feature type="compositionally biased region" description="Acidic residues" evidence="1">
    <location>
        <begin position="68"/>
        <end position="78"/>
    </location>
</feature>
<feature type="region of interest" description="Disordered" evidence="1">
    <location>
        <begin position="19"/>
        <end position="147"/>
    </location>
</feature>
<evidence type="ECO:0000313" key="2">
    <source>
        <dbReference type="EMBL" id="ONH69812.1"/>
    </source>
</evidence>
<dbReference type="EMBL" id="MPUK01000001">
    <property type="protein sequence ID" value="ONH69812.1"/>
    <property type="molecule type" value="Genomic_DNA"/>
</dbReference>
<name>A0A1V2LD91_CYBFA</name>
<keyword evidence="3" id="KW-1185">Reference proteome</keyword>
<dbReference type="AlphaFoldDB" id="A0A1V2LD91"/>
<feature type="compositionally biased region" description="Basic and acidic residues" evidence="1">
    <location>
        <begin position="28"/>
        <end position="43"/>
    </location>
</feature>
<dbReference type="STRING" id="36022.A0A1V2LD91"/>
<reference evidence="3" key="1">
    <citation type="journal article" date="2017" name="Genome Announc.">
        <title>Genome sequences of Cyberlindnera fabianii 65, Pichia kudriavzevii 129, and Saccharomyces cerevisiae 131 isolated from fermented masau fruits in Zimbabwe.</title>
        <authorList>
            <person name="van Rijswijck I.M.H."/>
            <person name="Derks M.F.L."/>
            <person name="Abee T."/>
            <person name="de Ridder D."/>
            <person name="Smid E.J."/>
        </authorList>
    </citation>
    <scope>NUCLEOTIDE SEQUENCE [LARGE SCALE GENOMIC DNA]</scope>
    <source>
        <strain evidence="3">65</strain>
    </source>
</reference>
<protein>
    <submittedName>
        <fullName evidence="2">Protein FAF1</fullName>
    </submittedName>
</protein>
<feature type="compositionally biased region" description="Basic and acidic residues" evidence="1">
    <location>
        <begin position="132"/>
        <end position="147"/>
    </location>
</feature>
<proteinExistence type="predicted"/>
<evidence type="ECO:0000256" key="1">
    <source>
        <dbReference type="SAM" id="MobiDB-lite"/>
    </source>
</evidence>
<dbReference type="VEuPathDB" id="FungiDB:BON22_0569"/>
<gene>
    <name evidence="2" type="ORF">BON22_0569</name>
</gene>
<dbReference type="Proteomes" id="UP000189513">
    <property type="component" value="Unassembled WGS sequence"/>
</dbReference>
<organism evidence="2 3">
    <name type="scientific">Cyberlindnera fabianii</name>
    <name type="common">Yeast</name>
    <name type="synonym">Hansenula fabianii</name>
    <dbReference type="NCBI Taxonomy" id="36022"/>
    <lineage>
        <taxon>Eukaryota</taxon>
        <taxon>Fungi</taxon>
        <taxon>Dikarya</taxon>
        <taxon>Ascomycota</taxon>
        <taxon>Saccharomycotina</taxon>
        <taxon>Saccharomycetes</taxon>
        <taxon>Phaffomycetales</taxon>
        <taxon>Phaffomycetaceae</taxon>
        <taxon>Cyberlindnera</taxon>
    </lineage>
</organism>
<sequence>MSDEYLRAMEAQRRAFEAQFGSLEEMGFEDKTKQMSSDEHESDTSSESSSNEDEDEDLGVYQSGDSVSSEEDESDDNESTPVVVKFTDSTREYTGPSKTEQKLLKSGKSYVKPKAPPKSKQRKTKEDEDDIKNDLELQRFLDESHIG</sequence>
<comment type="caution">
    <text evidence="2">The sequence shown here is derived from an EMBL/GenBank/DDBJ whole genome shotgun (WGS) entry which is preliminary data.</text>
</comment>
<accession>A0A1V2LD91</accession>
<evidence type="ECO:0000313" key="3">
    <source>
        <dbReference type="Proteomes" id="UP000189513"/>
    </source>
</evidence>